<gene>
    <name evidence="6" type="ORF">O3P16_17290</name>
</gene>
<keyword evidence="1 3" id="KW-0597">Phosphoprotein</keyword>
<dbReference type="PRINTS" id="PR00038">
    <property type="entry name" value="HTHLUXR"/>
</dbReference>
<dbReference type="InterPro" id="IPR001789">
    <property type="entry name" value="Sig_transdc_resp-reg_receiver"/>
</dbReference>
<dbReference type="SMART" id="SM00421">
    <property type="entry name" value="HTH_LUXR"/>
    <property type="match status" value="1"/>
</dbReference>
<evidence type="ECO:0000313" key="6">
    <source>
        <dbReference type="EMBL" id="MDA3616570.1"/>
    </source>
</evidence>
<dbReference type="CDD" id="cd06170">
    <property type="entry name" value="LuxR_C_like"/>
    <property type="match status" value="1"/>
</dbReference>
<feature type="modified residue" description="4-aspartylphosphate" evidence="3">
    <location>
        <position position="60"/>
    </location>
</feature>
<feature type="domain" description="Response regulatory" evidence="5">
    <location>
        <begin position="9"/>
        <end position="125"/>
    </location>
</feature>
<dbReference type="InterPro" id="IPR011006">
    <property type="entry name" value="CheY-like_superfamily"/>
</dbReference>
<dbReference type="Pfam" id="PF00196">
    <property type="entry name" value="GerE"/>
    <property type="match status" value="1"/>
</dbReference>
<dbReference type="RefSeq" id="WP_407032900.1">
    <property type="nucleotide sequence ID" value="NZ_JAQGEF010000035.1"/>
</dbReference>
<evidence type="ECO:0000256" key="1">
    <source>
        <dbReference type="ARBA" id="ARBA00022553"/>
    </source>
</evidence>
<dbReference type="SUPFAM" id="SSF46894">
    <property type="entry name" value="C-terminal effector domain of the bipartite response regulators"/>
    <property type="match status" value="1"/>
</dbReference>
<dbReference type="Proteomes" id="UP001210231">
    <property type="component" value="Unassembled WGS sequence"/>
</dbReference>
<evidence type="ECO:0000259" key="5">
    <source>
        <dbReference type="PROSITE" id="PS50110"/>
    </source>
</evidence>
<comment type="caution">
    <text evidence="6">The sequence shown here is derived from an EMBL/GenBank/DDBJ whole genome shotgun (WGS) entry which is preliminary data.</text>
</comment>
<dbReference type="SUPFAM" id="SSF52172">
    <property type="entry name" value="CheY-like"/>
    <property type="match status" value="1"/>
</dbReference>
<protein>
    <submittedName>
        <fullName evidence="6">Response regulator transcription factor</fullName>
    </submittedName>
</protein>
<dbReference type="PROSITE" id="PS50043">
    <property type="entry name" value="HTH_LUXR_2"/>
    <property type="match status" value="1"/>
</dbReference>
<dbReference type="InterPro" id="IPR000792">
    <property type="entry name" value="Tscrpt_reg_LuxR_C"/>
</dbReference>
<dbReference type="EMBL" id="JAQGEF010000035">
    <property type="protein sequence ID" value="MDA3616570.1"/>
    <property type="molecule type" value="Genomic_DNA"/>
</dbReference>
<dbReference type="InterPro" id="IPR058245">
    <property type="entry name" value="NreC/VraR/RcsB-like_REC"/>
</dbReference>
<feature type="domain" description="HTH luxR-type" evidence="4">
    <location>
        <begin position="152"/>
        <end position="217"/>
    </location>
</feature>
<accession>A0ABT4UP31</accession>
<dbReference type="CDD" id="cd17535">
    <property type="entry name" value="REC_NarL-like"/>
    <property type="match status" value="1"/>
</dbReference>
<dbReference type="InterPro" id="IPR016032">
    <property type="entry name" value="Sig_transdc_resp-reg_C-effctor"/>
</dbReference>
<dbReference type="PROSITE" id="PS50110">
    <property type="entry name" value="RESPONSE_REGULATORY"/>
    <property type="match status" value="1"/>
</dbReference>
<dbReference type="Gene3D" id="3.40.50.2300">
    <property type="match status" value="1"/>
</dbReference>
<organism evidence="6 7">
    <name type="scientific">Polluticaenibacter yanchengensis</name>
    <dbReference type="NCBI Taxonomy" id="3014562"/>
    <lineage>
        <taxon>Bacteria</taxon>
        <taxon>Pseudomonadati</taxon>
        <taxon>Bacteroidota</taxon>
        <taxon>Chitinophagia</taxon>
        <taxon>Chitinophagales</taxon>
        <taxon>Chitinophagaceae</taxon>
        <taxon>Polluticaenibacter</taxon>
    </lineage>
</organism>
<dbReference type="PANTHER" id="PTHR43214">
    <property type="entry name" value="TWO-COMPONENT RESPONSE REGULATOR"/>
    <property type="match status" value="1"/>
</dbReference>
<keyword evidence="2" id="KW-0238">DNA-binding</keyword>
<evidence type="ECO:0000256" key="3">
    <source>
        <dbReference type="PROSITE-ProRule" id="PRU00169"/>
    </source>
</evidence>
<evidence type="ECO:0000313" key="7">
    <source>
        <dbReference type="Proteomes" id="UP001210231"/>
    </source>
</evidence>
<name>A0ABT4UP31_9BACT</name>
<reference evidence="6 7" key="1">
    <citation type="submission" date="2022-12" db="EMBL/GenBank/DDBJ databases">
        <title>Chitinophagaceae gen. sp. nov., a new member of the family Chitinophagaceae, isolated from soil in a chemical factory.</title>
        <authorList>
            <person name="Ke Z."/>
        </authorList>
    </citation>
    <scope>NUCLEOTIDE SEQUENCE [LARGE SCALE GENOMIC DNA]</scope>
    <source>
        <strain evidence="6 7">LY-5</strain>
    </source>
</reference>
<proteinExistence type="predicted"/>
<keyword evidence="7" id="KW-1185">Reference proteome</keyword>
<evidence type="ECO:0000259" key="4">
    <source>
        <dbReference type="PROSITE" id="PS50043"/>
    </source>
</evidence>
<evidence type="ECO:0000256" key="2">
    <source>
        <dbReference type="ARBA" id="ARBA00023125"/>
    </source>
</evidence>
<dbReference type="SMART" id="SM00448">
    <property type="entry name" value="REC"/>
    <property type="match status" value="1"/>
</dbReference>
<dbReference type="Pfam" id="PF00072">
    <property type="entry name" value="Response_reg"/>
    <property type="match status" value="1"/>
</dbReference>
<sequence length="225" mass="25086">MIISIPEISIVIADDHEIFRDGFKLTLNSVENFTVIGEASNGTELIEVVNKTKPDVIITDIKMPFMDGVEATKVLMNESSNRKVIGLSMFDDDETILDMLEAGALGYLVKNAEKAELIDAVNSVYKGEAYNCRFTNSKLTKILALRKKRKTAPVKTEPLTERELDVIALLCEGYTNKEISEKYCLSLRTIEGVRLKAQEKIGAKNIAGVVVFAMQYGLYQPKKSR</sequence>
<dbReference type="InterPro" id="IPR039420">
    <property type="entry name" value="WalR-like"/>
</dbReference>